<dbReference type="Pfam" id="PF00916">
    <property type="entry name" value="Sulfate_transp"/>
    <property type="match status" value="1"/>
</dbReference>
<dbReference type="Proteomes" id="UP000590442">
    <property type="component" value="Unassembled WGS sequence"/>
</dbReference>
<dbReference type="PROSITE" id="PS50801">
    <property type="entry name" value="STAS"/>
    <property type="match status" value="1"/>
</dbReference>
<reference evidence="7 8" key="1">
    <citation type="submission" date="2020-03" db="EMBL/GenBank/DDBJ databases">
        <title>Genomic Encyclopedia of Type Strains, Phase IV (KMG-IV): sequencing the most valuable type-strain genomes for metagenomic binning, comparative biology and taxonomic classification.</title>
        <authorList>
            <person name="Goeker M."/>
        </authorList>
    </citation>
    <scope>NUCLEOTIDE SEQUENCE [LARGE SCALE GENOMIC DNA]</scope>
    <source>
        <strain evidence="7 8">DSM 29762</strain>
    </source>
</reference>
<evidence type="ECO:0000256" key="4">
    <source>
        <dbReference type="ARBA" id="ARBA00023136"/>
    </source>
</evidence>
<protein>
    <submittedName>
        <fullName evidence="7">SulP family sulfate permease</fullName>
    </submittedName>
</protein>
<feature type="transmembrane region" description="Helical" evidence="5">
    <location>
        <begin position="49"/>
        <end position="65"/>
    </location>
</feature>
<feature type="transmembrane region" description="Helical" evidence="5">
    <location>
        <begin position="353"/>
        <end position="370"/>
    </location>
</feature>
<keyword evidence="4 5" id="KW-0472">Membrane</keyword>
<feature type="transmembrane region" description="Helical" evidence="5">
    <location>
        <begin position="202"/>
        <end position="221"/>
    </location>
</feature>
<feature type="transmembrane region" description="Helical" evidence="5">
    <location>
        <begin position="177"/>
        <end position="195"/>
    </location>
</feature>
<evidence type="ECO:0000256" key="2">
    <source>
        <dbReference type="ARBA" id="ARBA00022692"/>
    </source>
</evidence>
<dbReference type="InterPro" id="IPR011547">
    <property type="entry name" value="SLC26A/SulP_dom"/>
</dbReference>
<dbReference type="AlphaFoldDB" id="A0A846R0I4"/>
<dbReference type="InterPro" id="IPR018045">
    <property type="entry name" value="S04_transporter_CS"/>
</dbReference>
<dbReference type="CDD" id="cd07042">
    <property type="entry name" value="STAS_SulP_like_sulfate_transporter"/>
    <property type="match status" value="1"/>
</dbReference>
<accession>A0A846R0I4</accession>
<gene>
    <name evidence="7" type="ORF">GGR42_003161</name>
</gene>
<name>A0A846R0I4_9FLAO</name>
<dbReference type="RefSeq" id="WP_167965930.1">
    <property type="nucleotide sequence ID" value="NZ_JAATJJ010000002.1"/>
</dbReference>
<evidence type="ECO:0000259" key="6">
    <source>
        <dbReference type="PROSITE" id="PS50801"/>
    </source>
</evidence>
<dbReference type="InterPro" id="IPR036513">
    <property type="entry name" value="STAS_dom_sf"/>
</dbReference>
<feature type="transmembrane region" description="Helical" evidence="5">
    <location>
        <begin position="72"/>
        <end position="92"/>
    </location>
</feature>
<evidence type="ECO:0000256" key="3">
    <source>
        <dbReference type="ARBA" id="ARBA00022989"/>
    </source>
</evidence>
<dbReference type="GO" id="GO:0008271">
    <property type="term" value="F:secondary active sulfate transmembrane transporter activity"/>
    <property type="evidence" value="ECO:0007669"/>
    <property type="project" value="InterPro"/>
</dbReference>
<feature type="transmembrane region" description="Helical" evidence="5">
    <location>
        <begin position="98"/>
        <end position="119"/>
    </location>
</feature>
<feature type="transmembrane region" description="Helical" evidence="5">
    <location>
        <begin position="131"/>
        <end position="149"/>
    </location>
</feature>
<dbReference type="PANTHER" id="PTHR11814">
    <property type="entry name" value="SULFATE TRANSPORTER"/>
    <property type="match status" value="1"/>
</dbReference>
<dbReference type="GO" id="GO:0016020">
    <property type="term" value="C:membrane"/>
    <property type="evidence" value="ECO:0007669"/>
    <property type="project" value="UniProtKB-SubCell"/>
</dbReference>
<dbReference type="SUPFAM" id="SSF52091">
    <property type="entry name" value="SpoIIaa-like"/>
    <property type="match status" value="1"/>
</dbReference>
<dbReference type="InterPro" id="IPR001902">
    <property type="entry name" value="SLC26A/SulP_fam"/>
</dbReference>
<keyword evidence="2 5" id="KW-0812">Transmembrane</keyword>
<evidence type="ECO:0000313" key="7">
    <source>
        <dbReference type="EMBL" id="NJB72670.1"/>
    </source>
</evidence>
<evidence type="ECO:0000313" key="8">
    <source>
        <dbReference type="Proteomes" id="UP000590442"/>
    </source>
</evidence>
<organism evidence="7 8">
    <name type="scientific">Saonia flava</name>
    <dbReference type="NCBI Taxonomy" id="523696"/>
    <lineage>
        <taxon>Bacteria</taxon>
        <taxon>Pseudomonadati</taxon>
        <taxon>Bacteroidota</taxon>
        <taxon>Flavobacteriia</taxon>
        <taxon>Flavobacteriales</taxon>
        <taxon>Flavobacteriaceae</taxon>
        <taxon>Saonia</taxon>
    </lineage>
</organism>
<feature type="domain" description="STAS" evidence="6">
    <location>
        <begin position="439"/>
        <end position="554"/>
    </location>
</feature>
<feature type="transmembrane region" description="Helical" evidence="5">
    <location>
        <begin position="326"/>
        <end position="347"/>
    </location>
</feature>
<proteinExistence type="predicted"/>
<comment type="subcellular location">
    <subcellularLocation>
        <location evidence="1">Membrane</location>
        <topology evidence="1">Multi-pass membrane protein</topology>
    </subcellularLocation>
</comment>
<dbReference type="Pfam" id="PF01740">
    <property type="entry name" value="STAS"/>
    <property type="match status" value="1"/>
</dbReference>
<keyword evidence="3 5" id="KW-1133">Transmembrane helix</keyword>
<keyword evidence="8" id="KW-1185">Reference proteome</keyword>
<evidence type="ECO:0000256" key="1">
    <source>
        <dbReference type="ARBA" id="ARBA00004141"/>
    </source>
</evidence>
<dbReference type="PROSITE" id="PS01130">
    <property type="entry name" value="SLC26A"/>
    <property type="match status" value="1"/>
</dbReference>
<dbReference type="NCBIfam" id="TIGR00815">
    <property type="entry name" value="sulP"/>
    <property type="match status" value="1"/>
</dbReference>
<dbReference type="InterPro" id="IPR002645">
    <property type="entry name" value="STAS_dom"/>
</dbReference>
<feature type="transmembrane region" description="Helical" evidence="5">
    <location>
        <begin position="382"/>
        <end position="414"/>
    </location>
</feature>
<evidence type="ECO:0000256" key="5">
    <source>
        <dbReference type="SAM" id="Phobius"/>
    </source>
</evidence>
<feature type="transmembrane region" description="Helical" evidence="5">
    <location>
        <begin position="251"/>
        <end position="270"/>
    </location>
</feature>
<sequence length="576" mass="63800">MKGFFPFLEWLQNYKRSFFSKDLLAGVTVGIILVPQGMAYAMIAGLPPVYGLYASLFPIVVYALLGTSRQLAIGPVAMDSLLVAAGLGTLAISGIENYIAMAMLLAFLVGAMQLLLGFFRMGFLVNFMSKPVISGFTSAAAFIIMFSQLKHLLGTNIPGSNQFHILIRNAFRNIGEANPYDVMIGVLGILFIILLRKFNKKILAILLVVVLGVIAVFAFNLESKGVKLVGNVPKGLPSFKIHAFNLESIKALWPIALAVAFVGYLEAISIGKGIEEKNNTDTIRPNQELIALGTTNIVGSFFQSLPVTASFSRSAINNELGAKTQISSIVSVLLVLITLLFLTPLFYYLPNAVLASIIMVSVFSLIDFSYARSLWENRKDEFMVLLATFCITLFIGIKEGILIGILISLLLMVYRTSKPHFAVLGRIKGTDYFKNINRFSEDIEIEDEVLALRFDSQLYFGNKGFFKTELYRQIEKKGPKLKYIILNAEAINYMDSTATHMLRNVVADLKDRGLEFKLARVNGPLRDLLYKSGLINDIGEENIFVRTFEACDNCKNHGGKTQMQNKIALQSKNHPI</sequence>
<dbReference type="Gene3D" id="3.30.750.24">
    <property type="entry name" value="STAS domain"/>
    <property type="match status" value="1"/>
</dbReference>
<dbReference type="EMBL" id="JAATJJ010000002">
    <property type="protein sequence ID" value="NJB72670.1"/>
    <property type="molecule type" value="Genomic_DNA"/>
</dbReference>
<feature type="transmembrane region" description="Helical" evidence="5">
    <location>
        <begin position="23"/>
        <end position="43"/>
    </location>
</feature>
<comment type="caution">
    <text evidence="7">The sequence shown here is derived from an EMBL/GenBank/DDBJ whole genome shotgun (WGS) entry which is preliminary data.</text>
</comment>